<dbReference type="Proteomes" id="UP000001508">
    <property type="component" value="Chromosome"/>
</dbReference>
<feature type="transmembrane region" description="Helical" evidence="7">
    <location>
        <begin position="269"/>
        <end position="291"/>
    </location>
</feature>
<dbReference type="PANTHER" id="PTHR30489">
    <property type="entry name" value="LIPOPROTEIN-RELEASING SYSTEM TRANSMEMBRANE PROTEIN LOLE"/>
    <property type="match status" value="1"/>
</dbReference>
<dbReference type="KEGG" id="dak:DaAHT2_1652"/>
<feature type="transmembrane region" description="Helical" evidence="7">
    <location>
        <begin position="21"/>
        <end position="41"/>
    </location>
</feature>
<evidence type="ECO:0000256" key="1">
    <source>
        <dbReference type="ARBA" id="ARBA00004651"/>
    </source>
</evidence>
<feature type="transmembrane region" description="Helical" evidence="7">
    <location>
        <begin position="312"/>
        <end position="337"/>
    </location>
</feature>
<dbReference type="GO" id="GO:0098797">
    <property type="term" value="C:plasma membrane protein complex"/>
    <property type="evidence" value="ECO:0007669"/>
    <property type="project" value="TreeGrafter"/>
</dbReference>
<proteinExistence type="inferred from homology"/>
<dbReference type="Pfam" id="PF02687">
    <property type="entry name" value="FtsX"/>
    <property type="match status" value="2"/>
</dbReference>
<dbReference type="InterPro" id="IPR003838">
    <property type="entry name" value="ABC3_permease_C"/>
</dbReference>
<evidence type="ECO:0000256" key="4">
    <source>
        <dbReference type="ARBA" id="ARBA00022692"/>
    </source>
</evidence>
<accession>D6Z470</accession>
<organism evidence="9 10">
    <name type="scientific">Desulfurivibrio alkaliphilus (strain DSM 19089 / UNIQEM U267 / AHT2)</name>
    <dbReference type="NCBI Taxonomy" id="589865"/>
    <lineage>
        <taxon>Bacteria</taxon>
        <taxon>Pseudomonadati</taxon>
        <taxon>Thermodesulfobacteriota</taxon>
        <taxon>Desulfobulbia</taxon>
        <taxon>Desulfobulbales</taxon>
        <taxon>Desulfobulbaceae</taxon>
        <taxon>Desulfurivibrio</taxon>
    </lineage>
</organism>
<keyword evidence="6 7" id="KW-0472">Membrane</keyword>
<evidence type="ECO:0000313" key="10">
    <source>
        <dbReference type="Proteomes" id="UP000001508"/>
    </source>
</evidence>
<feature type="transmembrane region" description="Helical" evidence="7">
    <location>
        <begin position="655"/>
        <end position="675"/>
    </location>
</feature>
<gene>
    <name evidence="9" type="ordered locus">DaAHT2_1652</name>
</gene>
<evidence type="ECO:0000256" key="3">
    <source>
        <dbReference type="ARBA" id="ARBA00022475"/>
    </source>
</evidence>
<dbReference type="InParanoid" id="D6Z470"/>
<feature type="domain" description="ABC3 transporter permease C-terminal" evidence="8">
    <location>
        <begin position="269"/>
        <end position="389"/>
    </location>
</feature>
<feature type="transmembrane region" description="Helical" evidence="7">
    <location>
        <begin position="753"/>
        <end position="774"/>
    </location>
</feature>
<dbReference type="PANTHER" id="PTHR30489:SF0">
    <property type="entry name" value="LIPOPROTEIN-RELEASING SYSTEM TRANSMEMBRANE PROTEIN LOLE"/>
    <property type="match status" value="1"/>
</dbReference>
<dbReference type="eggNOG" id="COG0577">
    <property type="taxonomic scope" value="Bacteria"/>
</dbReference>
<evidence type="ECO:0000256" key="5">
    <source>
        <dbReference type="ARBA" id="ARBA00022989"/>
    </source>
</evidence>
<comment type="similarity">
    <text evidence="2">Belongs to the ABC-4 integral membrane protein family. LolC/E subfamily.</text>
</comment>
<evidence type="ECO:0000259" key="8">
    <source>
        <dbReference type="Pfam" id="PF02687"/>
    </source>
</evidence>
<dbReference type="GO" id="GO:0044874">
    <property type="term" value="P:lipoprotein localization to outer membrane"/>
    <property type="evidence" value="ECO:0007669"/>
    <property type="project" value="TreeGrafter"/>
</dbReference>
<name>D6Z470_DESAT</name>
<keyword evidence="3" id="KW-1003">Cell membrane</keyword>
<feature type="domain" description="ABC3 transporter permease C-terminal" evidence="8">
    <location>
        <begin position="661"/>
        <end position="774"/>
    </location>
</feature>
<evidence type="ECO:0000313" key="9">
    <source>
        <dbReference type="EMBL" id="ADH86345.1"/>
    </source>
</evidence>
<evidence type="ECO:0000256" key="7">
    <source>
        <dbReference type="SAM" id="Phobius"/>
    </source>
</evidence>
<comment type="subcellular location">
    <subcellularLocation>
        <location evidence="1">Cell membrane</location>
        <topology evidence="1">Multi-pass membrane protein</topology>
    </subcellularLocation>
</comment>
<dbReference type="HOGENOM" id="CLU_005531_2_0_7"/>
<keyword evidence="10" id="KW-1185">Reference proteome</keyword>
<dbReference type="EMBL" id="CP001940">
    <property type="protein sequence ID" value="ADH86345.1"/>
    <property type="molecule type" value="Genomic_DNA"/>
</dbReference>
<feature type="transmembrane region" description="Helical" evidence="7">
    <location>
        <begin position="433"/>
        <end position="453"/>
    </location>
</feature>
<protein>
    <recommendedName>
        <fullName evidence="8">ABC3 transporter permease C-terminal domain-containing protein</fullName>
    </recommendedName>
</protein>
<reference evidence="10" key="1">
    <citation type="submission" date="2010-02" db="EMBL/GenBank/DDBJ databases">
        <title>Complete sequence of Desulfurivibrio alkaliphilus AHT2.</title>
        <authorList>
            <consortium name="US DOE Joint Genome Institute"/>
            <person name="Pitluck S."/>
            <person name="Chertkov O."/>
            <person name="Detter J.C."/>
            <person name="Han C."/>
            <person name="Tapia R."/>
            <person name="Larimer F."/>
            <person name="Land M."/>
            <person name="Hauser L."/>
            <person name="Kyrpides N."/>
            <person name="Mikhailova N."/>
            <person name="Sorokin D.Y."/>
            <person name="Muyzer G."/>
            <person name="Woyke T."/>
        </authorList>
    </citation>
    <scope>NUCLEOTIDE SEQUENCE [LARGE SCALE GENOMIC DNA]</scope>
    <source>
        <strain evidence="10">DSM 19089 / UNIQEM U267 / AHT2</strain>
    </source>
</reference>
<feature type="transmembrane region" description="Helical" evidence="7">
    <location>
        <begin position="704"/>
        <end position="733"/>
    </location>
</feature>
<feature type="transmembrane region" description="Helical" evidence="7">
    <location>
        <begin position="357"/>
        <end position="381"/>
    </location>
</feature>
<dbReference type="STRING" id="589865.DaAHT2_1652"/>
<keyword evidence="5 7" id="KW-1133">Transmembrane helix</keyword>
<evidence type="ECO:0000256" key="6">
    <source>
        <dbReference type="ARBA" id="ARBA00023136"/>
    </source>
</evidence>
<dbReference type="RefSeq" id="WP_013163872.1">
    <property type="nucleotide sequence ID" value="NC_014216.1"/>
</dbReference>
<evidence type="ECO:0000256" key="2">
    <source>
        <dbReference type="ARBA" id="ARBA00005236"/>
    </source>
</evidence>
<keyword evidence="4 7" id="KW-0812">Transmembrane</keyword>
<sequence length="787" mass="86944">MRKALHRKLWRELWQMRGQSLAIAVVIAGGLATLLMSLASLESLRLSREAFYRDYRFAEVFAELKRAPNELAAELAAIEGVQLAETRLQSSATLMVGDFADPISGRLISLPDGAQPQLNRLFLRQGTLPAAGSREAVISDAFAEAHGLKPGDPLQAVLNGRLQELVVSGIGGSPEHIYQLKPGELYPDNLRYGILWLNRSQLAAAFDLDGAFNSVVLTLEREARPEAVIAELDRLLAPYGGVGAILRDDQQSHSYLEAELEQLAVMARVFPAIFLSVAAFLLNVVLARLIATQREQIAILKAFGYSHWQVGWHYSQLVLLMTFFGLLLGTIIGQWLGEALAVLYAEFFRFPRLDYRLSLQVLLLGAAVTFGAALLGTLGAVRRAVRLPPAEAMRPETPPVYRPTLIERLGWQRFLNQPSRMILRNFERRPGKALLSIFGVALACAIMMMGSFWQDAADYMMGVEFGLAQRYDLAVTFNENSPRRLLYELQGLPGVAAVEGQRAVPVRLRHEHRTFRTVLHGLETDGRLRRVLDRELAVLKPPPEGVVLTDYLAEILALQVGDPVVVESLEGRRRVLELPVAGLVQEHIGVAAYMDMAALNRYLGEGEVIGGALLLVDPQYQDEVNRRLRESPVVAGVSQRLAAIINFQETMAETVLAFSFITSLLAGSIAFGIVYNSARIALSERSRELASLRVLGLRQRETDFILLGELALLTVLGIPLGWLIGRLFCWYLTMGLRSDLYRVPLVLETSTYALAALVVAVAALLSGLIVRRLLHRIDLVAALKASE</sequence>
<dbReference type="AlphaFoldDB" id="D6Z470"/>
<dbReference type="InterPro" id="IPR051447">
    <property type="entry name" value="Lipoprotein-release_system"/>
</dbReference>